<evidence type="ECO:0000256" key="2">
    <source>
        <dbReference type="ARBA" id="ARBA00005751"/>
    </source>
</evidence>
<dbReference type="PROSITE" id="PS00756">
    <property type="entry name" value="SECY_2"/>
    <property type="match status" value="1"/>
</dbReference>
<keyword evidence="4 10" id="KW-0812">Transmembrane</keyword>
<feature type="transmembrane region" description="Helical" evidence="10">
    <location>
        <begin position="316"/>
        <end position="337"/>
    </location>
</feature>
<evidence type="ECO:0000256" key="5">
    <source>
        <dbReference type="ARBA" id="ARBA00022927"/>
    </source>
</evidence>
<evidence type="ECO:0000313" key="14">
    <source>
        <dbReference type="EMBL" id="OGK04625.1"/>
    </source>
</evidence>
<evidence type="ECO:0000256" key="6">
    <source>
        <dbReference type="ARBA" id="ARBA00022989"/>
    </source>
</evidence>
<keyword evidence="6 10" id="KW-1133">Transmembrane helix</keyword>
<reference evidence="14 15" key="1">
    <citation type="journal article" date="2016" name="Nat. Commun.">
        <title>Thousands of microbial genomes shed light on interconnected biogeochemical processes in an aquifer system.</title>
        <authorList>
            <person name="Anantharaman K."/>
            <person name="Brown C.T."/>
            <person name="Hug L.A."/>
            <person name="Sharon I."/>
            <person name="Castelle C.J."/>
            <person name="Probst A.J."/>
            <person name="Thomas B.C."/>
            <person name="Singh A."/>
            <person name="Wilkins M.J."/>
            <person name="Karaoz U."/>
            <person name="Brodie E.L."/>
            <person name="Williams K.H."/>
            <person name="Hubbard S.S."/>
            <person name="Banfield J.F."/>
        </authorList>
    </citation>
    <scope>NUCLEOTIDE SEQUENCE [LARGE SCALE GENOMIC DNA]</scope>
</reference>
<evidence type="ECO:0000256" key="9">
    <source>
        <dbReference type="ARBA" id="ARBA00039733"/>
    </source>
</evidence>
<dbReference type="SUPFAM" id="SSF103491">
    <property type="entry name" value="Preprotein translocase SecY subunit"/>
    <property type="match status" value="1"/>
</dbReference>
<organism evidence="14 15">
    <name type="scientific">Candidatus Raymondbacteria bacterium RIFOXYD12_FULL_49_13</name>
    <dbReference type="NCBI Taxonomy" id="1817890"/>
    <lineage>
        <taxon>Bacteria</taxon>
        <taxon>Raymondiibacteriota</taxon>
    </lineage>
</organism>
<feature type="transmembrane region" description="Helical" evidence="10">
    <location>
        <begin position="186"/>
        <end position="204"/>
    </location>
</feature>
<dbReference type="FunFam" id="1.10.3370.10:FF:000001">
    <property type="entry name" value="Preprotein translocase subunit SecY"/>
    <property type="match status" value="1"/>
</dbReference>
<evidence type="ECO:0000256" key="8">
    <source>
        <dbReference type="ARBA" id="ARBA00023136"/>
    </source>
</evidence>
<feature type="transmembrane region" description="Helical" evidence="10">
    <location>
        <begin position="265"/>
        <end position="286"/>
    </location>
</feature>
<comment type="subcellular location">
    <subcellularLocation>
        <location evidence="10">Cell membrane</location>
        <topology evidence="10">Multi-pass membrane protein</topology>
    </subcellularLocation>
    <subcellularLocation>
        <location evidence="1 12">Membrane</location>
        <topology evidence="1 12">Multi-pass membrane protein</topology>
    </subcellularLocation>
</comment>
<dbReference type="InterPro" id="IPR023201">
    <property type="entry name" value="SecY_dom_sf"/>
</dbReference>
<comment type="caution">
    <text evidence="14">The sequence shown here is derived from an EMBL/GenBank/DDBJ whole genome shotgun (WGS) entry which is preliminary data.</text>
</comment>
<evidence type="ECO:0000256" key="4">
    <source>
        <dbReference type="ARBA" id="ARBA00022692"/>
    </source>
</evidence>
<name>A0A1F7FD62_UNCRA</name>
<evidence type="ECO:0000256" key="3">
    <source>
        <dbReference type="ARBA" id="ARBA00022448"/>
    </source>
</evidence>
<feature type="transmembrane region" description="Helical" evidence="10">
    <location>
        <begin position="366"/>
        <end position="388"/>
    </location>
</feature>
<protein>
    <recommendedName>
        <fullName evidence="9 10">Protein translocase subunit SecY</fullName>
    </recommendedName>
</protein>
<evidence type="ECO:0000256" key="11">
    <source>
        <dbReference type="RuleBase" id="RU000537"/>
    </source>
</evidence>
<dbReference type="Gene3D" id="1.10.3370.10">
    <property type="entry name" value="SecY subunit domain"/>
    <property type="match status" value="1"/>
</dbReference>
<dbReference type="InterPro" id="IPR026593">
    <property type="entry name" value="SecY"/>
</dbReference>
<gene>
    <name evidence="10" type="primary">secY</name>
    <name evidence="14" type="ORF">A2519_20820</name>
</gene>
<dbReference type="NCBIfam" id="TIGR00967">
    <property type="entry name" value="3a0501s007"/>
    <property type="match status" value="1"/>
</dbReference>
<comment type="similarity">
    <text evidence="2 10 13">Belongs to the SecY/SEC61-alpha family.</text>
</comment>
<dbReference type="PANTHER" id="PTHR10906">
    <property type="entry name" value="SECY/SEC61-ALPHA FAMILY MEMBER"/>
    <property type="match status" value="1"/>
</dbReference>
<evidence type="ECO:0000313" key="15">
    <source>
        <dbReference type="Proteomes" id="UP000179243"/>
    </source>
</evidence>
<evidence type="ECO:0000256" key="12">
    <source>
        <dbReference type="RuleBase" id="RU003484"/>
    </source>
</evidence>
<dbReference type="Proteomes" id="UP000179243">
    <property type="component" value="Unassembled WGS sequence"/>
</dbReference>
<evidence type="ECO:0000256" key="1">
    <source>
        <dbReference type="ARBA" id="ARBA00004141"/>
    </source>
</evidence>
<keyword evidence="3 10" id="KW-0813">Transport</keyword>
<proteinExistence type="inferred from homology"/>
<dbReference type="PRINTS" id="PR00303">
    <property type="entry name" value="SECYTRNLCASE"/>
</dbReference>
<dbReference type="AlphaFoldDB" id="A0A1F7FD62"/>
<keyword evidence="8 10" id="KW-0472">Membrane</keyword>
<dbReference type="PROSITE" id="PS00755">
    <property type="entry name" value="SECY_1"/>
    <property type="match status" value="1"/>
</dbReference>
<feature type="transmembrane region" description="Helical" evidence="10">
    <location>
        <begin position="149"/>
        <end position="174"/>
    </location>
</feature>
<dbReference type="EMBL" id="MFYX01000067">
    <property type="protein sequence ID" value="OGK04625.1"/>
    <property type="molecule type" value="Genomic_DNA"/>
</dbReference>
<dbReference type="PIRSF" id="PIRSF004557">
    <property type="entry name" value="SecY"/>
    <property type="match status" value="1"/>
</dbReference>
<dbReference type="InterPro" id="IPR030659">
    <property type="entry name" value="SecY_CS"/>
</dbReference>
<keyword evidence="10" id="KW-1003">Cell membrane</keyword>
<dbReference type="GO" id="GO:0006605">
    <property type="term" value="P:protein targeting"/>
    <property type="evidence" value="ECO:0007669"/>
    <property type="project" value="UniProtKB-UniRule"/>
</dbReference>
<evidence type="ECO:0000256" key="10">
    <source>
        <dbReference type="HAMAP-Rule" id="MF_01465"/>
    </source>
</evidence>
<evidence type="ECO:0000256" key="7">
    <source>
        <dbReference type="ARBA" id="ARBA00023010"/>
    </source>
</evidence>
<keyword evidence="5 10" id="KW-0653">Protein transport</keyword>
<dbReference type="InterPro" id="IPR002208">
    <property type="entry name" value="SecY/SEC61-alpha"/>
</dbReference>
<dbReference type="GO" id="GO:0043952">
    <property type="term" value="P:protein transport by the Sec complex"/>
    <property type="evidence" value="ECO:0007669"/>
    <property type="project" value="UniProtKB-UniRule"/>
</dbReference>
<sequence length="441" mass="48644">MTDLLETFKNILKIPDLRRKIGYTLFILAIYRLGGHVPTPGIDPIALGEFFKESQNTLFGLYDMFAGGAFKRVTVFALGIMPYISASIILQLLGTVFPVLQKLQREGQEGRQKITQYTRYGTVLLSMVQAFGIAIFLENIQTRSGQGVVLFPGLGFKFLTMLILTTGTMFIMWLGEQINSKGIGNGISLIIFIGIVAQLPNAIFSEAQAFLTGTRSLVQEIVLLAIVFATVGFIVLVSQGIRKIPIQTPKRVIGRKVYGGQTSHLPLRVNTAGVIPVIFASSIMFAPNTLAQFLPNVEFAQNISLWFSPGAAMYNIFYGLLIIFFTYFYTAIIFNPVDIADNLKKNGGFIPGIRPGKHTAEFLDKILTRITLPGAIFLAFISIAPFALISVMNVSFFLGGTSVLIVVGVALDFIQQLESHLLMRHYDGFTKKGRIIGRRGY</sequence>
<comment type="subunit">
    <text evidence="10">Component of the Sec protein translocase complex. Heterotrimer consisting of SecY, SecE and SecG subunits. The heterotrimers can form oligomers, although 1 heterotrimer is thought to be able to translocate proteins. Interacts with the ribosome. Interacts with SecDF, and other proteins may be involved. Interacts with SecA.</text>
</comment>
<evidence type="ECO:0000256" key="13">
    <source>
        <dbReference type="RuleBase" id="RU004349"/>
    </source>
</evidence>
<feature type="transmembrane region" description="Helical" evidence="10">
    <location>
        <begin position="80"/>
        <end position="100"/>
    </location>
</feature>
<feature type="transmembrane region" description="Helical" evidence="10">
    <location>
        <begin position="394"/>
        <end position="414"/>
    </location>
</feature>
<dbReference type="Pfam" id="PF00344">
    <property type="entry name" value="SecY"/>
    <property type="match status" value="1"/>
</dbReference>
<feature type="transmembrane region" description="Helical" evidence="10">
    <location>
        <begin position="21"/>
        <end position="39"/>
    </location>
</feature>
<dbReference type="HAMAP" id="MF_01465">
    <property type="entry name" value="SecY"/>
    <property type="match status" value="1"/>
</dbReference>
<keyword evidence="7 10" id="KW-0811">Translocation</keyword>
<feature type="transmembrane region" description="Helical" evidence="10">
    <location>
        <begin position="120"/>
        <end position="137"/>
    </location>
</feature>
<feature type="transmembrane region" description="Helical" evidence="10">
    <location>
        <begin position="216"/>
        <end position="237"/>
    </location>
</feature>
<dbReference type="GO" id="GO:0005886">
    <property type="term" value="C:plasma membrane"/>
    <property type="evidence" value="ECO:0007669"/>
    <property type="project" value="UniProtKB-SubCell"/>
</dbReference>
<dbReference type="GO" id="GO:0065002">
    <property type="term" value="P:intracellular protein transmembrane transport"/>
    <property type="evidence" value="ECO:0007669"/>
    <property type="project" value="UniProtKB-UniRule"/>
</dbReference>
<comment type="function">
    <text evidence="10 11">The central subunit of the protein translocation channel SecYEG. Consists of two halves formed by TMs 1-5 and 6-10. These two domains form a lateral gate at the front which open onto the bilayer between TMs 2 and 7, and are clamped together by SecE at the back. The channel is closed by both a pore ring composed of hydrophobic SecY resides and a short helix (helix 2A) on the extracellular side of the membrane which forms a plug. The plug probably moves laterally to allow the channel to open. The ring and the pore may move independently.</text>
</comment>
<accession>A0A1F7FD62</accession>